<feature type="repeat" description="TNFR-Cys" evidence="1">
    <location>
        <begin position="85"/>
        <end position="132"/>
    </location>
</feature>
<dbReference type="EMBL" id="CAXITT010000449">
    <property type="protein sequence ID" value="CAL1541734.1"/>
    <property type="molecule type" value="Genomic_DNA"/>
</dbReference>
<feature type="non-terminal residue" evidence="4">
    <location>
        <position position="224"/>
    </location>
</feature>
<accession>A0AAV2I4V7</accession>
<comment type="caution">
    <text evidence="1">Lacks conserved residue(s) required for the propagation of feature annotation.</text>
</comment>
<feature type="domain" description="TNFR-Cys" evidence="3">
    <location>
        <begin position="85"/>
        <end position="132"/>
    </location>
</feature>
<protein>
    <recommendedName>
        <fullName evidence="3">TNFR-Cys domain-containing protein</fullName>
    </recommendedName>
</protein>
<gene>
    <name evidence="4" type="ORF">GSLYS_00015340001</name>
</gene>
<comment type="caution">
    <text evidence="4">The sequence shown here is derived from an EMBL/GenBank/DDBJ whole genome shotgun (WGS) entry which is preliminary data.</text>
</comment>
<feature type="chain" id="PRO_5043752104" description="TNFR-Cys domain-containing protein" evidence="2">
    <location>
        <begin position="22"/>
        <end position="224"/>
    </location>
</feature>
<evidence type="ECO:0000259" key="3">
    <source>
        <dbReference type="PROSITE" id="PS50050"/>
    </source>
</evidence>
<organism evidence="4 5">
    <name type="scientific">Lymnaea stagnalis</name>
    <name type="common">Great pond snail</name>
    <name type="synonym">Helix stagnalis</name>
    <dbReference type="NCBI Taxonomy" id="6523"/>
    <lineage>
        <taxon>Eukaryota</taxon>
        <taxon>Metazoa</taxon>
        <taxon>Spiralia</taxon>
        <taxon>Lophotrochozoa</taxon>
        <taxon>Mollusca</taxon>
        <taxon>Gastropoda</taxon>
        <taxon>Heterobranchia</taxon>
        <taxon>Euthyneura</taxon>
        <taxon>Panpulmonata</taxon>
        <taxon>Hygrophila</taxon>
        <taxon>Lymnaeoidea</taxon>
        <taxon>Lymnaeidae</taxon>
        <taxon>Lymnaea</taxon>
    </lineage>
</organism>
<dbReference type="GO" id="GO:0005886">
    <property type="term" value="C:plasma membrane"/>
    <property type="evidence" value="ECO:0007669"/>
    <property type="project" value="TreeGrafter"/>
</dbReference>
<feature type="signal peptide" evidence="2">
    <location>
        <begin position="1"/>
        <end position="21"/>
    </location>
</feature>
<dbReference type="InterPro" id="IPR022329">
    <property type="entry name" value="TNFR_25"/>
</dbReference>
<dbReference type="SUPFAM" id="SSF57586">
    <property type="entry name" value="TNF receptor-like"/>
    <property type="match status" value="1"/>
</dbReference>
<dbReference type="Pfam" id="PF00020">
    <property type="entry name" value="TNFR_c6"/>
    <property type="match status" value="2"/>
</dbReference>
<dbReference type="SMART" id="SM01411">
    <property type="entry name" value="Ephrin_rec_like"/>
    <property type="match status" value="2"/>
</dbReference>
<keyword evidence="2" id="KW-0732">Signal</keyword>
<reference evidence="4 5" key="1">
    <citation type="submission" date="2024-04" db="EMBL/GenBank/DDBJ databases">
        <authorList>
            <consortium name="Genoscope - CEA"/>
            <person name="William W."/>
        </authorList>
    </citation>
    <scope>NUCLEOTIDE SEQUENCE [LARGE SCALE GENOMIC DNA]</scope>
</reference>
<name>A0AAV2I4V7_LYMST</name>
<dbReference type="AlphaFoldDB" id="A0AAV2I4V7"/>
<dbReference type="PROSITE" id="PS50050">
    <property type="entry name" value="TNFR_NGFR_2"/>
    <property type="match status" value="1"/>
</dbReference>
<dbReference type="InterPro" id="IPR001368">
    <property type="entry name" value="TNFR/NGFR_Cys_rich_reg"/>
</dbReference>
<dbReference type="PANTHER" id="PTHR47220">
    <property type="entry name" value="TUMOR NECROSIS FACTOR RECEPTOR SUPERFAMILY MEMBER 25"/>
    <property type="match status" value="1"/>
</dbReference>
<dbReference type="Gene3D" id="2.10.50.10">
    <property type="entry name" value="Tumor Necrosis Factor Receptor, subunit A, domain 2"/>
    <property type="match status" value="2"/>
</dbReference>
<evidence type="ECO:0000256" key="2">
    <source>
        <dbReference type="SAM" id="SignalP"/>
    </source>
</evidence>
<sequence>MNAIVLKGLFCLFCLFSQLGTFNNVCRPGELYDSTTQRCTPCERGTFNGQQHSADKECTACYQVQSANHEVVISECSATTDTVVGCEPGYFRRQVSADDPRGGQCLNCTVCRDNPVDAYEARPCSTFSDTVCCPKPNMTVSVEGGSSTCDKPLSEKPKTSCRNGHYLYVSRTSGRPGCYPCRNGTYMDEDHHEHRSCKNCSQASMEDHEVVLENCTSTGDTIIG</sequence>
<dbReference type="Proteomes" id="UP001497497">
    <property type="component" value="Unassembled WGS sequence"/>
</dbReference>
<keyword evidence="5" id="KW-1185">Reference proteome</keyword>
<evidence type="ECO:0000256" key="1">
    <source>
        <dbReference type="PROSITE-ProRule" id="PRU00206"/>
    </source>
</evidence>
<evidence type="ECO:0000313" key="5">
    <source>
        <dbReference type="Proteomes" id="UP001497497"/>
    </source>
</evidence>
<dbReference type="PANTHER" id="PTHR47220:SF1">
    <property type="entry name" value="TUMOR NECROSIS FACTOR RECEPTOR SUPERFAMILY MEMBER 25"/>
    <property type="match status" value="1"/>
</dbReference>
<dbReference type="SMART" id="SM00208">
    <property type="entry name" value="TNFR"/>
    <property type="match status" value="3"/>
</dbReference>
<proteinExistence type="predicted"/>
<evidence type="ECO:0000313" key="4">
    <source>
        <dbReference type="EMBL" id="CAL1541734.1"/>
    </source>
</evidence>